<protein>
    <submittedName>
        <fullName evidence="1">Uncharacterized protein</fullName>
    </submittedName>
</protein>
<name>A0A1B2DGG7_9BACL</name>
<dbReference type="EMBL" id="CP016808">
    <property type="protein sequence ID" value="ANY66802.1"/>
    <property type="molecule type" value="Genomic_DNA"/>
</dbReference>
<evidence type="ECO:0000313" key="1">
    <source>
        <dbReference type="EMBL" id="ANY66802.1"/>
    </source>
</evidence>
<accession>A0A1B2DGG7</accession>
<proteinExistence type="predicted"/>
<sequence length="110" mass="12835">MKETLLIKHAVGGRTFVDSSKHGVHYHIEQAADLWAFTVTVPPELDLANLLAWKEELNVFLFQEHEDKPTVKIWFYVQEQSVSFQANERKLAFKAKAMIEYIPHNYGYKL</sequence>
<dbReference type="AlphaFoldDB" id="A0A1B2DGG7"/>
<organism evidence="1">
    <name type="scientific">Paenibacillus sp. BIHB 4019</name>
    <dbReference type="NCBI Taxonomy" id="1870819"/>
    <lineage>
        <taxon>Bacteria</taxon>
        <taxon>Bacillati</taxon>
        <taxon>Bacillota</taxon>
        <taxon>Bacilli</taxon>
        <taxon>Bacillales</taxon>
        <taxon>Paenibacillaceae</taxon>
        <taxon>Paenibacillus</taxon>
    </lineage>
</organism>
<gene>
    <name evidence="1" type="ORF">BBD42_10255</name>
</gene>
<dbReference type="RefSeq" id="WP_056036546.1">
    <property type="nucleotide sequence ID" value="NZ_CP016808.1"/>
</dbReference>
<reference evidence="1" key="1">
    <citation type="submission" date="2016-08" db="EMBL/GenBank/DDBJ databases">
        <title>Complete Genome Seqeunce of Paenibacillus sp. BIHB 4019 from tea rhizoplane.</title>
        <authorList>
            <person name="Thakur R."/>
            <person name="Swarnkar M.K."/>
            <person name="Gulati A."/>
        </authorList>
    </citation>
    <scope>NUCLEOTIDE SEQUENCE [LARGE SCALE GENOMIC DNA]</scope>
    <source>
        <strain evidence="1">BIHB4019</strain>
    </source>
</reference>